<gene>
    <name evidence="4" type="ORF">AAFF_G00425290</name>
</gene>
<dbReference type="GO" id="GO:0031267">
    <property type="term" value="F:small GTPase binding"/>
    <property type="evidence" value="ECO:0007669"/>
    <property type="project" value="TreeGrafter"/>
</dbReference>
<evidence type="ECO:0000313" key="5">
    <source>
        <dbReference type="Proteomes" id="UP001221898"/>
    </source>
</evidence>
<dbReference type="Pfam" id="PF24506">
    <property type="entry name" value="KNTC1_N"/>
    <property type="match status" value="1"/>
</dbReference>
<evidence type="ECO:0000313" key="4">
    <source>
        <dbReference type="EMBL" id="KAJ8415549.1"/>
    </source>
</evidence>
<dbReference type="Pfam" id="PF24520">
    <property type="entry name" value="ARM_KNTC1_1st"/>
    <property type="match status" value="1"/>
</dbReference>
<evidence type="ECO:0000259" key="1">
    <source>
        <dbReference type="Pfam" id="PF24506"/>
    </source>
</evidence>
<dbReference type="InterPro" id="IPR055404">
    <property type="entry name" value="ARM_KNTC1_2nd"/>
</dbReference>
<dbReference type="GO" id="GO:0007094">
    <property type="term" value="P:mitotic spindle assembly checkpoint signaling"/>
    <property type="evidence" value="ECO:0007669"/>
    <property type="project" value="TreeGrafter"/>
</dbReference>
<dbReference type="Pfam" id="PF24516">
    <property type="entry name" value="ARM_KNTC1_2nd"/>
    <property type="match status" value="1"/>
</dbReference>
<feature type="domain" description="KNTC1 second ARM-repeats" evidence="2">
    <location>
        <begin position="734"/>
        <end position="767"/>
    </location>
</feature>
<dbReference type="SUPFAM" id="SSF50978">
    <property type="entry name" value="WD40 repeat-like"/>
    <property type="match status" value="1"/>
</dbReference>
<evidence type="ECO:0000259" key="3">
    <source>
        <dbReference type="Pfam" id="PF24520"/>
    </source>
</evidence>
<dbReference type="GO" id="GO:0005828">
    <property type="term" value="C:kinetochore microtubule"/>
    <property type="evidence" value="ECO:0007669"/>
    <property type="project" value="TreeGrafter"/>
</dbReference>
<accession>A0AAD7T6X6</accession>
<dbReference type="PANTHER" id="PTHR15688">
    <property type="entry name" value="KINETOCHORE-ASSOCIATED PROTEIN 1"/>
    <property type="match status" value="1"/>
</dbReference>
<keyword evidence="5" id="KW-1185">Reference proteome</keyword>
<sequence length="767" mass="86512">MWNEVELLTNDDTNTVRLCLDSRQECGSALYQVDTLVKLSSSEKVLYNPKLYAWNSSNSSILVADTTVVLFDQNFQSVLLHLHFGTEVDTVGVCQNGQFLLVGERNGDLHLIYVPQKRTVLTRAVLQKCPKEGNHNEKTFRGLIMEEDKATPGSYHLFLIVLDGFIHISNLQLEKIQRAIEKIDLGALKELQSLIKMGFSSTKEIHTQGCYSAVTADLSNEIHLIIGGSGENVLTQWRMSSAQRTTSLNHVLDNRLIPGVRKIQVMENLMYVLDEKNVLSIWEVNFLVMMSCWSDLSISDFLLTTEGETASVTMQEGTSVKLIALTMQDSNQMRSLLVYSVSTMTVLYSLKVSATSCLVQTGIGMDTLYLLEGISENPESSSSNGPVSAIVLRCFTEALPENRLSRLLHKHEFEEAEKFAIQFGLDVQLVYKVKMDFVLEKLASASIGGHGQAVWSELVEEAKTNLMKIMDEQFVVQYCMQAPWPTFSVAEEMLNHAASRYPLSQIQEALCKLATFCGLNGPDKFNGIAWIEFLNSADYMSDILWHLKEGDLKGAQHLWLRHEWDFVEKFDEKVLDSLLCSIPENIPSQDLCLWFKSVIIPFVRRTLPKGQKTMARWLERRARNLQLTEKGDWPQNGLALAELGLPSLWIWMPVEGNGAEELEQLKGLVASLRQLLDLYTKYNCRLSLSDFEKGNTRSIALLMLDKVLAPELIPTVMESSIRPYALAHQLPLDELLLHYIKDLLDRCSSQSTSLFTEWEAKAMAVLG</sequence>
<reference evidence="4" key="1">
    <citation type="journal article" date="2023" name="Science">
        <title>Genome structures resolve the early diversification of teleost fishes.</title>
        <authorList>
            <person name="Parey E."/>
            <person name="Louis A."/>
            <person name="Montfort J."/>
            <person name="Bouchez O."/>
            <person name="Roques C."/>
            <person name="Iampietro C."/>
            <person name="Lluch J."/>
            <person name="Castinel A."/>
            <person name="Donnadieu C."/>
            <person name="Desvignes T."/>
            <person name="Floi Bucao C."/>
            <person name="Jouanno E."/>
            <person name="Wen M."/>
            <person name="Mejri S."/>
            <person name="Dirks R."/>
            <person name="Jansen H."/>
            <person name="Henkel C."/>
            <person name="Chen W.J."/>
            <person name="Zahm M."/>
            <person name="Cabau C."/>
            <person name="Klopp C."/>
            <person name="Thompson A.W."/>
            <person name="Robinson-Rechavi M."/>
            <person name="Braasch I."/>
            <person name="Lecointre G."/>
            <person name="Bobe J."/>
            <person name="Postlethwait J.H."/>
            <person name="Berthelot C."/>
            <person name="Roest Crollius H."/>
            <person name="Guiguen Y."/>
        </authorList>
    </citation>
    <scope>NUCLEOTIDE SEQUENCE</scope>
    <source>
        <strain evidence="4">NC1722</strain>
    </source>
</reference>
<dbReference type="EMBL" id="JAINUG010000009">
    <property type="protein sequence ID" value="KAJ8415549.1"/>
    <property type="molecule type" value="Genomic_DNA"/>
</dbReference>
<dbReference type="InterPro" id="IPR055402">
    <property type="entry name" value="KNTC1_N"/>
</dbReference>
<dbReference type="GO" id="GO:1990423">
    <property type="term" value="C:RZZ complex"/>
    <property type="evidence" value="ECO:0007669"/>
    <property type="project" value="TreeGrafter"/>
</dbReference>
<dbReference type="PANTHER" id="PTHR15688:SF1">
    <property type="entry name" value="KINETOCHORE-ASSOCIATED PROTEIN 1"/>
    <property type="match status" value="1"/>
</dbReference>
<evidence type="ECO:0000259" key="2">
    <source>
        <dbReference type="Pfam" id="PF24516"/>
    </source>
</evidence>
<dbReference type="Proteomes" id="UP001221898">
    <property type="component" value="Unassembled WGS sequence"/>
</dbReference>
<organism evidence="4 5">
    <name type="scientific">Aldrovandia affinis</name>
    <dbReference type="NCBI Taxonomy" id="143900"/>
    <lineage>
        <taxon>Eukaryota</taxon>
        <taxon>Metazoa</taxon>
        <taxon>Chordata</taxon>
        <taxon>Craniata</taxon>
        <taxon>Vertebrata</taxon>
        <taxon>Euteleostomi</taxon>
        <taxon>Actinopterygii</taxon>
        <taxon>Neopterygii</taxon>
        <taxon>Teleostei</taxon>
        <taxon>Notacanthiformes</taxon>
        <taxon>Halosauridae</taxon>
        <taxon>Aldrovandia</taxon>
    </lineage>
</organism>
<name>A0AAD7T6X6_9TELE</name>
<proteinExistence type="predicted"/>
<feature type="domain" description="KNTC1 N-terminal" evidence="1">
    <location>
        <begin position="18"/>
        <end position="397"/>
    </location>
</feature>
<protein>
    <submittedName>
        <fullName evidence="4">Uncharacterized protein</fullName>
    </submittedName>
</protein>
<comment type="caution">
    <text evidence="4">The sequence shown here is derived from an EMBL/GenBank/DDBJ whole genome shotgun (WGS) entry which is preliminary data.</text>
</comment>
<dbReference type="GO" id="GO:1903394">
    <property type="term" value="P:protein localization to kinetochore involved in kinetochore assembly"/>
    <property type="evidence" value="ECO:0007669"/>
    <property type="project" value="TreeGrafter"/>
</dbReference>
<dbReference type="InterPro" id="IPR052802">
    <property type="entry name" value="KNTC1"/>
</dbReference>
<dbReference type="InterPro" id="IPR055403">
    <property type="entry name" value="ARM_KNTC1_1st"/>
</dbReference>
<dbReference type="InterPro" id="IPR036322">
    <property type="entry name" value="WD40_repeat_dom_sf"/>
</dbReference>
<dbReference type="GO" id="GO:0000070">
    <property type="term" value="P:mitotic sister chromatid segregation"/>
    <property type="evidence" value="ECO:0007669"/>
    <property type="project" value="TreeGrafter"/>
</dbReference>
<feature type="domain" description="KNTC1 first ARM-repeats" evidence="3">
    <location>
        <begin position="406"/>
        <end position="638"/>
    </location>
</feature>
<dbReference type="GO" id="GO:0005737">
    <property type="term" value="C:cytoplasm"/>
    <property type="evidence" value="ECO:0007669"/>
    <property type="project" value="TreeGrafter"/>
</dbReference>
<dbReference type="AlphaFoldDB" id="A0AAD7T6X6"/>